<evidence type="ECO:0000256" key="1">
    <source>
        <dbReference type="SAM" id="Phobius"/>
    </source>
</evidence>
<dbReference type="AlphaFoldDB" id="A0A9X3B6V6"/>
<reference evidence="2" key="2">
    <citation type="submission" date="2023-04" db="EMBL/GenBank/DDBJ databases">
        <title>Paracnuella aquatica gen. nov., sp. nov., a member of the family Chitinophagaceae isolated from a hot spring.</title>
        <authorList>
            <person name="Wang C."/>
        </authorList>
    </citation>
    <scope>NUCLEOTIDE SEQUENCE</scope>
    <source>
        <strain evidence="2">LB-8</strain>
    </source>
</reference>
<dbReference type="EMBL" id="JAOTIF010000001">
    <property type="protein sequence ID" value="MCU7547791.1"/>
    <property type="molecule type" value="Genomic_DNA"/>
</dbReference>
<keyword evidence="3" id="KW-1185">Reference proteome</keyword>
<comment type="caution">
    <text evidence="2">The sequence shown here is derived from an EMBL/GenBank/DDBJ whole genome shotgun (WGS) entry which is preliminary data.</text>
</comment>
<proteinExistence type="predicted"/>
<name>A0A9X3B6V6_9BACT</name>
<sequence>MYLLEIEPNILAVIIFLSIIVSLVIGKLIFGWYAEISKRNAYMEETNNLLKGILEILQKKDQSNNKLTDLNDPRVMEMIEKSFKENK</sequence>
<keyword evidence="1" id="KW-0472">Membrane</keyword>
<evidence type="ECO:0000313" key="3">
    <source>
        <dbReference type="Proteomes" id="UP001155483"/>
    </source>
</evidence>
<keyword evidence="1" id="KW-1133">Transmembrane helix</keyword>
<keyword evidence="1" id="KW-0812">Transmembrane</keyword>
<feature type="transmembrane region" description="Helical" evidence="1">
    <location>
        <begin position="12"/>
        <end position="34"/>
    </location>
</feature>
<dbReference type="RefSeq" id="WP_279295236.1">
    <property type="nucleotide sequence ID" value="NZ_JAOTIF010000001.1"/>
</dbReference>
<evidence type="ECO:0000313" key="2">
    <source>
        <dbReference type="EMBL" id="MCU7547791.1"/>
    </source>
</evidence>
<dbReference type="Proteomes" id="UP001155483">
    <property type="component" value="Unassembled WGS sequence"/>
</dbReference>
<reference evidence="2" key="1">
    <citation type="submission" date="2022-09" db="EMBL/GenBank/DDBJ databases">
        <authorList>
            <person name="Yuan C."/>
            <person name="Ke Z."/>
        </authorList>
    </citation>
    <scope>NUCLEOTIDE SEQUENCE</scope>
    <source>
        <strain evidence="2">LB-8</strain>
    </source>
</reference>
<organism evidence="2 3">
    <name type="scientific">Paraflavisolibacter caeni</name>
    <dbReference type="NCBI Taxonomy" id="2982496"/>
    <lineage>
        <taxon>Bacteria</taxon>
        <taxon>Pseudomonadati</taxon>
        <taxon>Bacteroidota</taxon>
        <taxon>Chitinophagia</taxon>
        <taxon>Chitinophagales</taxon>
        <taxon>Chitinophagaceae</taxon>
        <taxon>Paraflavisolibacter</taxon>
    </lineage>
</organism>
<gene>
    <name evidence="2" type="ORF">OCK74_01635</name>
</gene>
<accession>A0A9X3B6V6</accession>
<protein>
    <submittedName>
        <fullName evidence="2">Uncharacterized protein</fullName>
    </submittedName>
</protein>